<evidence type="ECO:0000313" key="1">
    <source>
        <dbReference type="EMBL" id="OQV15044.1"/>
    </source>
</evidence>
<protein>
    <recommendedName>
        <fullName evidence="3">Reverse transcriptase domain-containing protein</fullName>
    </recommendedName>
</protein>
<reference evidence="2" key="1">
    <citation type="submission" date="2017-01" db="EMBL/GenBank/DDBJ databases">
        <title>Comparative genomics of anhydrobiosis in the tardigrade Hypsibius dujardini.</title>
        <authorList>
            <person name="Yoshida Y."/>
            <person name="Koutsovoulos G."/>
            <person name="Laetsch D."/>
            <person name="Stevens L."/>
            <person name="Kumar S."/>
            <person name="Horikawa D."/>
            <person name="Ishino K."/>
            <person name="Komine S."/>
            <person name="Tomita M."/>
            <person name="Blaxter M."/>
            <person name="Arakawa K."/>
        </authorList>
    </citation>
    <scope>NUCLEOTIDE SEQUENCE [LARGE SCALE GENOMIC DNA]</scope>
    <source>
        <strain evidence="2">Z151</strain>
    </source>
</reference>
<accession>A0A1W0WIK7</accession>
<evidence type="ECO:0000313" key="2">
    <source>
        <dbReference type="Proteomes" id="UP000192578"/>
    </source>
</evidence>
<name>A0A1W0WIK7_HYPEX</name>
<proteinExistence type="predicted"/>
<dbReference type="OrthoDB" id="6625298at2759"/>
<sequence length="371" mass="41673">MDDLYDSFTGRFEERKSQERTSYPHPPTVEEQKALNNAFPMEISADMISNVARRIRIDTSTGPDHVIMRIVKQKEVAAVLAVIDTIMLQWSYTPAKYRHYRTVLVPKGSNGKDRRPITICSVLRRVVKRVLDRYFKSFTSVSARQYGFTSSPGVHVASFIIGGCLQHAKTTKSDICVVMLDVKLVNRARSLLLEIGFHVNTGKSKAIVLQKGIQSSAPLDLGDGTIIPVSLPGEKNRYLGTTITDQPAFDHEIIIRSLTDSLEKLARSNLLHSDQKLNIINQFIWPQLIFPLQTAPLNTFPNGFLQAVDKVVRSTVKEIVRFPTDIPNSFFYAPRKFKSLGVMNAEKEGSFQHVNICFGLEKDGEPLVLVV</sequence>
<comment type="caution">
    <text evidence="1">The sequence shown here is derived from an EMBL/GenBank/DDBJ whole genome shotgun (WGS) entry which is preliminary data.</text>
</comment>
<dbReference type="EMBL" id="MTYJ01000095">
    <property type="protein sequence ID" value="OQV15044.1"/>
    <property type="molecule type" value="Genomic_DNA"/>
</dbReference>
<dbReference type="AlphaFoldDB" id="A0A1W0WIK7"/>
<keyword evidence="2" id="KW-1185">Reference proteome</keyword>
<evidence type="ECO:0008006" key="3">
    <source>
        <dbReference type="Google" id="ProtNLM"/>
    </source>
</evidence>
<dbReference type="Proteomes" id="UP000192578">
    <property type="component" value="Unassembled WGS sequence"/>
</dbReference>
<gene>
    <name evidence="1" type="ORF">BV898_10803</name>
</gene>
<organism evidence="1 2">
    <name type="scientific">Hypsibius exemplaris</name>
    <name type="common">Freshwater tardigrade</name>
    <dbReference type="NCBI Taxonomy" id="2072580"/>
    <lineage>
        <taxon>Eukaryota</taxon>
        <taxon>Metazoa</taxon>
        <taxon>Ecdysozoa</taxon>
        <taxon>Tardigrada</taxon>
        <taxon>Eutardigrada</taxon>
        <taxon>Parachela</taxon>
        <taxon>Hypsibioidea</taxon>
        <taxon>Hypsibiidae</taxon>
        <taxon>Hypsibius</taxon>
    </lineage>
</organism>